<evidence type="ECO:0000313" key="5">
    <source>
        <dbReference type="EMBL" id="OTW30330.1"/>
    </source>
</evidence>
<evidence type="ECO:0000313" key="6">
    <source>
        <dbReference type="Proteomes" id="UP000195208"/>
    </source>
</evidence>
<evidence type="ECO:0000259" key="3">
    <source>
        <dbReference type="PROSITE" id="PS51186"/>
    </source>
</evidence>
<dbReference type="Proteomes" id="UP000195208">
    <property type="component" value="Unassembled WGS sequence"/>
</dbReference>
<dbReference type="PROSITE" id="PS51186">
    <property type="entry name" value="GNAT"/>
    <property type="match status" value="1"/>
</dbReference>
<evidence type="ECO:0000256" key="2">
    <source>
        <dbReference type="ARBA" id="ARBA00029740"/>
    </source>
</evidence>
<comment type="similarity">
    <text evidence="1">Belongs to the UPF0039 (ElaA) family.</text>
</comment>
<keyword evidence="6" id="KW-1185">Reference proteome</keyword>
<organism evidence="4 7">
    <name type="scientific">Staphylococcus agnetis</name>
    <dbReference type="NCBI Taxonomy" id="985762"/>
    <lineage>
        <taxon>Bacteria</taxon>
        <taxon>Bacillati</taxon>
        <taxon>Bacillota</taxon>
        <taxon>Bacilli</taxon>
        <taxon>Bacillales</taxon>
        <taxon>Staphylococcaceae</taxon>
        <taxon>Staphylococcus</taxon>
    </lineage>
</organism>
<dbReference type="PANTHER" id="PTHR13355">
    <property type="entry name" value="GLUCOSAMINE 6-PHOSPHATE N-ACETYLTRANSFERASE"/>
    <property type="match status" value="1"/>
</dbReference>
<dbReference type="AlphaFoldDB" id="A0A2T4MKV8"/>
<feature type="domain" description="N-acetyltransferase" evidence="3">
    <location>
        <begin position="1"/>
        <end position="141"/>
    </location>
</feature>
<proteinExistence type="inferred from homology"/>
<dbReference type="RefSeq" id="WP_082624715.1">
    <property type="nucleotide sequence ID" value="NZ_CP009623.1"/>
</dbReference>
<dbReference type="SUPFAM" id="SSF55729">
    <property type="entry name" value="Acyl-CoA N-acyltransferases (Nat)"/>
    <property type="match status" value="1"/>
</dbReference>
<dbReference type="InterPro" id="IPR000182">
    <property type="entry name" value="GNAT_dom"/>
</dbReference>
<name>A0A2T4MKV8_9STAP</name>
<dbReference type="GO" id="GO:0004343">
    <property type="term" value="F:glucosamine 6-phosphate N-acetyltransferase activity"/>
    <property type="evidence" value="ECO:0007669"/>
    <property type="project" value="TreeGrafter"/>
</dbReference>
<gene>
    <name evidence="5" type="ORF">B9M88_11055</name>
    <name evidence="4" type="ORF">GLV84_09015</name>
</gene>
<dbReference type="EMBL" id="NEFX01000022">
    <property type="protein sequence ID" value="OTW30330.1"/>
    <property type="molecule type" value="Genomic_DNA"/>
</dbReference>
<dbReference type="InterPro" id="IPR039143">
    <property type="entry name" value="GNPNAT1-like"/>
</dbReference>
<comment type="caution">
    <text evidence="4">The sequence shown here is derived from an EMBL/GenBank/DDBJ whole genome shotgun (WGS) entry which is preliminary data.</text>
</comment>
<evidence type="ECO:0000313" key="7">
    <source>
        <dbReference type="Proteomes" id="UP000646308"/>
    </source>
</evidence>
<evidence type="ECO:0000313" key="4">
    <source>
        <dbReference type="EMBL" id="NJI02965.1"/>
    </source>
</evidence>
<dbReference type="CDD" id="cd04301">
    <property type="entry name" value="NAT_SF"/>
    <property type="match status" value="1"/>
</dbReference>
<evidence type="ECO:0000256" key="1">
    <source>
        <dbReference type="ARBA" id="ARBA00009623"/>
    </source>
</evidence>
<dbReference type="InterPro" id="IPR016181">
    <property type="entry name" value="Acyl_CoA_acyltransferase"/>
</dbReference>
<dbReference type="Pfam" id="PF13673">
    <property type="entry name" value="Acetyltransf_10"/>
    <property type="match status" value="1"/>
</dbReference>
<dbReference type="Gene3D" id="3.40.630.30">
    <property type="match status" value="1"/>
</dbReference>
<dbReference type="GeneID" id="57691133"/>
<accession>A0A2T4MKV8</accession>
<sequence length="142" mass="16350">MIKKVESDKEYRDVLSIRMTVFVDEQNVPKEEEIDEFEQTATHFIAYDDNGKALATARYRIVDSIVKVERVAVLKEARGLGLGRQLMLFLEKHALNQGYTHFKLGAQTHAIPFYETLGYEAYGDQFLDGGIPHYFMKKQVKS</sequence>
<dbReference type="EMBL" id="WMFL01000080">
    <property type="protein sequence ID" value="NJI02965.1"/>
    <property type="molecule type" value="Genomic_DNA"/>
</dbReference>
<reference evidence="4" key="2">
    <citation type="submission" date="2019-11" db="EMBL/GenBank/DDBJ databases">
        <title>Whole genome comparisons of Staphylococcus agnetis isolates from cattle and chickens.</title>
        <authorList>
            <person name="Rhoads D."/>
            <person name="Shwani A."/>
            <person name="Adkins P."/>
            <person name="Calcutt M."/>
            <person name="Middleton J."/>
        </authorList>
    </citation>
    <scope>NUCLEOTIDE SEQUENCE</scope>
    <source>
        <strain evidence="4">1387</strain>
    </source>
</reference>
<dbReference type="OrthoDB" id="9796171at2"/>
<dbReference type="PANTHER" id="PTHR13355:SF11">
    <property type="entry name" value="GLUCOSAMINE 6-PHOSPHATE N-ACETYLTRANSFERASE"/>
    <property type="match status" value="1"/>
</dbReference>
<dbReference type="Proteomes" id="UP000646308">
    <property type="component" value="Unassembled WGS sequence"/>
</dbReference>
<protein>
    <recommendedName>
        <fullName evidence="2">GCN5-related N-acetyltransferase</fullName>
    </recommendedName>
</protein>
<reference evidence="5 6" key="1">
    <citation type="submission" date="2017-04" db="EMBL/GenBank/DDBJ databases">
        <title>Staphylococcus agnetis, a potential pathogen in the broiler production.</title>
        <authorList>
            <person name="Poulsen L."/>
        </authorList>
    </citation>
    <scope>NUCLEOTIDE SEQUENCE [LARGE SCALE GENOMIC DNA]</scope>
    <source>
        <strain evidence="5 6">723_310714_2_2_spleen</strain>
    </source>
</reference>